<dbReference type="AlphaFoldDB" id="A0A016T9L5"/>
<dbReference type="EMBL" id="JARK01001459">
    <property type="protein sequence ID" value="EYB99365.1"/>
    <property type="molecule type" value="Genomic_DNA"/>
</dbReference>
<dbReference type="Proteomes" id="UP000024635">
    <property type="component" value="Unassembled WGS sequence"/>
</dbReference>
<keyword evidence="3" id="KW-1185">Reference proteome</keyword>
<sequence length="87" mass="9930">MYDWEKLLLLLATIHAANGVVCLYGSNNGWNWRPTTFQGCDNKFCLNITMPVDVGESTLYLCDVYNMCQVTDFLTFSDSYPWSQKTG</sequence>
<organism evidence="2 3">
    <name type="scientific">Ancylostoma ceylanicum</name>
    <dbReference type="NCBI Taxonomy" id="53326"/>
    <lineage>
        <taxon>Eukaryota</taxon>
        <taxon>Metazoa</taxon>
        <taxon>Ecdysozoa</taxon>
        <taxon>Nematoda</taxon>
        <taxon>Chromadorea</taxon>
        <taxon>Rhabditida</taxon>
        <taxon>Rhabditina</taxon>
        <taxon>Rhabditomorpha</taxon>
        <taxon>Strongyloidea</taxon>
        <taxon>Ancylostomatidae</taxon>
        <taxon>Ancylostomatinae</taxon>
        <taxon>Ancylostoma</taxon>
    </lineage>
</organism>
<evidence type="ECO:0000256" key="1">
    <source>
        <dbReference type="SAM" id="SignalP"/>
    </source>
</evidence>
<feature type="signal peptide" evidence="1">
    <location>
        <begin position="1"/>
        <end position="19"/>
    </location>
</feature>
<evidence type="ECO:0000313" key="3">
    <source>
        <dbReference type="Proteomes" id="UP000024635"/>
    </source>
</evidence>
<protein>
    <recommendedName>
        <fullName evidence="4">Secreted protein</fullName>
    </recommendedName>
</protein>
<reference evidence="3" key="1">
    <citation type="journal article" date="2015" name="Nat. Genet.">
        <title>The genome and transcriptome of the zoonotic hookworm Ancylostoma ceylanicum identify infection-specific gene families.</title>
        <authorList>
            <person name="Schwarz E.M."/>
            <person name="Hu Y."/>
            <person name="Antoshechkin I."/>
            <person name="Miller M.M."/>
            <person name="Sternberg P.W."/>
            <person name="Aroian R.V."/>
        </authorList>
    </citation>
    <scope>NUCLEOTIDE SEQUENCE</scope>
    <source>
        <strain evidence="3">HY135</strain>
    </source>
</reference>
<feature type="chain" id="PRO_5001490682" description="Secreted protein" evidence="1">
    <location>
        <begin position="20"/>
        <end position="87"/>
    </location>
</feature>
<gene>
    <name evidence="2" type="primary">Acey_s0123.g1162</name>
    <name evidence="2" type="ORF">Y032_0123g1162</name>
</gene>
<name>A0A016T9L5_9BILA</name>
<comment type="caution">
    <text evidence="2">The sequence shown here is derived from an EMBL/GenBank/DDBJ whole genome shotgun (WGS) entry which is preliminary data.</text>
</comment>
<accession>A0A016T9L5</accession>
<evidence type="ECO:0000313" key="2">
    <source>
        <dbReference type="EMBL" id="EYB99365.1"/>
    </source>
</evidence>
<proteinExistence type="predicted"/>
<dbReference type="OrthoDB" id="5859803at2759"/>
<keyword evidence="1" id="KW-0732">Signal</keyword>
<evidence type="ECO:0008006" key="4">
    <source>
        <dbReference type="Google" id="ProtNLM"/>
    </source>
</evidence>